<sequence>MKTAIDKKKLLQMVPLSFYTINALEKAGEFPKRFAITEGRVAWNGDEVEVWLDARQAAGTGTQPINMPDVRLRKTRPVTKR</sequence>
<name>A0ABY9PS96_SERFO</name>
<dbReference type="EMBL" id="CP133586">
    <property type="protein sequence ID" value="WMT16040.1"/>
    <property type="molecule type" value="Genomic_DNA"/>
</dbReference>
<dbReference type="RefSeq" id="WP_309206140.1">
    <property type="nucleotide sequence ID" value="NZ_CP133586.1"/>
</dbReference>
<evidence type="ECO:0000313" key="2">
    <source>
        <dbReference type="Proteomes" id="UP001235341"/>
    </source>
</evidence>
<evidence type="ECO:0000313" key="1">
    <source>
        <dbReference type="EMBL" id="WMT16040.1"/>
    </source>
</evidence>
<accession>A0ABY9PS96</accession>
<reference evidence="1 2" key="1">
    <citation type="submission" date="2023-08" db="EMBL/GenBank/DDBJ databases">
        <title>Complete Genome and Methylome dissection of Serratia fonticola NEB369.</title>
        <authorList>
            <person name="Fomenkov A."/>
            <person name="Roberts R.D."/>
        </authorList>
    </citation>
    <scope>NUCLEOTIDE SEQUENCE [LARGE SCALE GENOMIC DNA]</scope>
    <source>
        <strain evidence="1 2">NEB369</strain>
    </source>
</reference>
<dbReference type="InterPro" id="IPR010260">
    <property type="entry name" value="AlpA"/>
</dbReference>
<proteinExistence type="predicted"/>
<protein>
    <submittedName>
        <fullName evidence="1">AlpA family phage regulatory protein</fullName>
    </submittedName>
</protein>
<dbReference type="Proteomes" id="UP001235341">
    <property type="component" value="Chromosome"/>
</dbReference>
<gene>
    <name evidence="1" type="ORF">RFB13_06845</name>
</gene>
<organism evidence="1 2">
    <name type="scientific">Serratia fonticola</name>
    <dbReference type="NCBI Taxonomy" id="47917"/>
    <lineage>
        <taxon>Bacteria</taxon>
        <taxon>Pseudomonadati</taxon>
        <taxon>Pseudomonadota</taxon>
        <taxon>Gammaproteobacteria</taxon>
        <taxon>Enterobacterales</taxon>
        <taxon>Yersiniaceae</taxon>
        <taxon>Serratia</taxon>
    </lineage>
</organism>
<dbReference type="Pfam" id="PF05930">
    <property type="entry name" value="Phage_AlpA"/>
    <property type="match status" value="1"/>
</dbReference>
<keyword evidence="2" id="KW-1185">Reference proteome</keyword>